<dbReference type="Gene3D" id="3.40.50.1000">
    <property type="entry name" value="HAD superfamily/HAD-like"/>
    <property type="match status" value="1"/>
</dbReference>
<reference evidence="1 2" key="1">
    <citation type="submission" date="2024-09" db="EMBL/GenBank/DDBJ databases">
        <authorList>
            <person name="Lee S.D."/>
        </authorList>
    </citation>
    <scope>NUCLEOTIDE SEQUENCE [LARGE SCALE GENOMIC DNA]</scope>
    <source>
        <strain evidence="1 2">N1-1</strain>
    </source>
</reference>
<dbReference type="SFLD" id="SFLDG01129">
    <property type="entry name" value="C1.5:_HAD__Beta-PGM__Phosphata"/>
    <property type="match status" value="1"/>
</dbReference>
<comment type="caution">
    <text evidence="1">The sequence shown here is derived from an EMBL/GenBank/DDBJ whole genome shotgun (WGS) entry which is preliminary data.</text>
</comment>
<sequence>MRVHIVWDWNGTLFDDIEAVVAASNAALAELDLRPLTVQQYREQYRVPVVDFYRELLGRAPDPEEWLRMDASFHRHYESLRDGCALTAGVEPLLSDWTGQGSSQSLLSMYGHEDLVPLVRRFGLERHFVRVDGRVSTSGVSGKAGHLVRHLAALGPEVAPARTVLIGDVVDDALAAAHVGAHAVLYTGGSHARSALERVGVPVADTLSQAIAYAQELVKS</sequence>
<dbReference type="RefSeq" id="WP_380515007.1">
    <property type="nucleotide sequence ID" value="NZ_JBHEZX010000016.1"/>
</dbReference>
<keyword evidence="2" id="KW-1185">Reference proteome</keyword>
<dbReference type="Proteomes" id="UP001592582">
    <property type="component" value="Unassembled WGS sequence"/>
</dbReference>
<gene>
    <name evidence="1" type="ORF">ACEZDG_29075</name>
</gene>
<dbReference type="EC" id="3.-.-.-" evidence="1"/>
<evidence type="ECO:0000313" key="1">
    <source>
        <dbReference type="EMBL" id="MFC1413327.1"/>
    </source>
</evidence>
<dbReference type="Pfam" id="PF00702">
    <property type="entry name" value="Hydrolase"/>
    <property type="match status" value="1"/>
</dbReference>
<keyword evidence="1" id="KW-0378">Hydrolase</keyword>
<dbReference type="EMBL" id="JBHEZX010000016">
    <property type="protein sequence ID" value="MFC1413327.1"/>
    <property type="molecule type" value="Genomic_DNA"/>
</dbReference>
<dbReference type="InterPro" id="IPR050155">
    <property type="entry name" value="HAD-like_hydrolase_sf"/>
</dbReference>
<name>A0ABV6VHV0_9ACTN</name>
<dbReference type="PANTHER" id="PTHR43434">
    <property type="entry name" value="PHOSPHOGLYCOLATE PHOSPHATASE"/>
    <property type="match status" value="1"/>
</dbReference>
<protein>
    <submittedName>
        <fullName evidence="1">HAD family hydrolase</fullName>
        <ecNumber evidence="1">3.-.-.-</ecNumber>
    </submittedName>
</protein>
<organism evidence="1 2">
    <name type="scientific">Streptacidiphilus alkalitolerans</name>
    <dbReference type="NCBI Taxonomy" id="3342712"/>
    <lineage>
        <taxon>Bacteria</taxon>
        <taxon>Bacillati</taxon>
        <taxon>Actinomycetota</taxon>
        <taxon>Actinomycetes</taxon>
        <taxon>Kitasatosporales</taxon>
        <taxon>Streptomycetaceae</taxon>
        <taxon>Streptacidiphilus</taxon>
    </lineage>
</organism>
<dbReference type="InterPro" id="IPR023198">
    <property type="entry name" value="PGP-like_dom2"/>
</dbReference>
<dbReference type="InterPro" id="IPR036412">
    <property type="entry name" value="HAD-like_sf"/>
</dbReference>
<dbReference type="Gene3D" id="1.10.150.240">
    <property type="entry name" value="Putative phosphatase, domain 2"/>
    <property type="match status" value="1"/>
</dbReference>
<proteinExistence type="predicted"/>
<dbReference type="SFLD" id="SFLDS00003">
    <property type="entry name" value="Haloacid_Dehalogenase"/>
    <property type="match status" value="1"/>
</dbReference>
<accession>A0ABV6VHV0</accession>
<dbReference type="PANTHER" id="PTHR43434:SF1">
    <property type="entry name" value="PHOSPHOGLYCOLATE PHOSPHATASE"/>
    <property type="match status" value="1"/>
</dbReference>
<dbReference type="GO" id="GO:0016787">
    <property type="term" value="F:hydrolase activity"/>
    <property type="evidence" value="ECO:0007669"/>
    <property type="project" value="UniProtKB-KW"/>
</dbReference>
<evidence type="ECO:0000313" key="2">
    <source>
        <dbReference type="Proteomes" id="UP001592582"/>
    </source>
</evidence>
<dbReference type="SUPFAM" id="SSF56784">
    <property type="entry name" value="HAD-like"/>
    <property type="match status" value="1"/>
</dbReference>
<dbReference type="InterPro" id="IPR023214">
    <property type="entry name" value="HAD_sf"/>
</dbReference>